<evidence type="ECO:0000256" key="1">
    <source>
        <dbReference type="SAM" id="MobiDB-lite"/>
    </source>
</evidence>
<dbReference type="AlphaFoldDB" id="A0A2U2C631"/>
<feature type="region of interest" description="Disordered" evidence="1">
    <location>
        <begin position="388"/>
        <end position="418"/>
    </location>
</feature>
<reference evidence="2 3" key="1">
    <citation type="submission" date="2018-05" db="EMBL/GenBank/DDBJ databases">
        <title>Pararhodobacter marina sp. nov., isolated from deep-sea water of the Indian Ocean.</title>
        <authorList>
            <person name="Lai Q.Sr."/>
            <person name="Liu X."/>
            <person name="Shao Z."/>
        </authorList>
    </citation>
    <scope>NUCLEOTIDE SEQUENCE [LARGE SCALE GENOMIC DNA]</scope>
    <source>
        <strain evidence="2 3">CIC4N-9</strain>
    </source>
</reference>
<organism evidence="2 3">
    <name type="scientific">Pararhodobacter marinus</name>
    <dbReference type="NCBI Taxonomy" id="2184063"/>
    <lineage>
        <taxon>Bacteria</taxon>
        <taxon>Pseudomonadati</taxon>
        <taxon>Pseudomonadota</taxon>
        <taxon>Alphaproteobacteria</taxon>
        <taxon>Rhodobacterales</taxon>
        <taxon>Paracoccaceae</taxon>
        <taxon>Pararhodobacter</taxon>
    </lineage>
</organism>
<dbReference type="EMBL" id="QEYD01000011">
    <property type="protein sequence ID" value="PWE27309.1"/>
    <property type="molecule type" value="Genomic_DNA"/>
</dbReference>
<feature type="compositionally biased region" description="Basic and acidic residues" evidence="1">
    <location>
        <begin position="393"/>
        <end position="411"/>
    </location>
</feature>
<evidence type="ECO:0000313" key="2">
    <source>
        <dbReference type="EMBL" id="PWE27309.1"/>
    </source>
</evidence>
<dbReference type="Proteomes" id="UP000244940">
    <property type="component" value="Unassembled WGS sequence"/>
</dbReference>
<name>A0A2U2C631_9RHOB</name>
<comment type="caution">
    <text evidence="2">The sequence shown here is derived from an EMBL/GenBank/DDBJ whole genome shotgun (WGS) entry which is preliminary data.</text>
</comment>
<evidence type="ECO:0008006" key="4">
    <source>
        <dbReference type="Google" id="ProtNLM"/>
    </source>
</evidence>
<accession>A0A2U2C631</accession>
<proteinExistence type="predicted"/>
<sequence>MVEILCENARFRAVLKRPVEPSDLTVVYWPPLIYLRSATVPSPFPGIQAADFATRRGLNSITIDTRCNDWFQGPEIDEITDAIRHFCTSQSVVISYGISMGGHASVSFGPLIGADYVLAVAPQASLEPSYMAGIGDTRWPDSVPVFRRDHIRAGLCRDVQGVALFDPAQPQDAHHVATIVERTRIKGVEVRGGWHHPARIVNRVAGIGDLVRDIAHELRDHGSAACTLDALNGVLQQGWEHRFVTGTTKDRAALLTEVGAATLVRTLEFRSLVAAFHDAPGPDFAAQILPLADTPARRRSLGHALLTHGFAEDGLDLLLADDKPVWGFYHAASCAFLREQAERLGADAWRREAHRLDRLGDSEAALFCFQTLRDVFGGGQQLDAKIASLQRQSSDDKPKALVARQRPDPALEPRNAGR</sequence>
<dbReference type="RefSeq" id="WP_109534498.1">
    <property type="nucleotide sequence ID" value="NZ_QEYD01000011.1"/>
</dbReference>
<dbReference type="OrthoDB" id="7247356at2"/>
<gene>
    <name evidence="2" type="ORF">C4N9_16735</name>
</gene>
<dbReference type="GeneID" id="94366542"/>
<protein>
    <recommendedName>
        <fullName evidence="4">Alpha/beta hydrolase</fullName>
    </recommendedName>
</protein>
<evidence type="ECO:0000313" key="3">
    <source>
        <dbReference type="Proteomes" id="UP000244940"/>
    </source>
</evidence>
<keyword evidence="3" id="KW-1185">Reference proteome</keyword>